<dbReference type="SUPFAM" id="SSF51735">
    <property type="entry name" value="NAD(P)-binding Rossmann-fold domains"/>
    <property type="match status" value="3"/>
</dbReference>
<feature type="domain" description="Carrier" evidence="4">
    <location>
        <begin position="1640"/>
        <end position="1714"/>
    </location>
</feature>
<dbReference type="InterPro" id="IPR016039">
    <property type="entry name" value="Thiolase-like"/>
</dbReference>
<evidence type="ECO:0000313" key="7">
    <source>
        <dbReference type="Proteomes" id="UP000060630"/>
    </source>
</evidence>
<dbReference type="InterPro" id="IPR036736">
    <property type="entry name" value="ACP-like_sf"/>
</dbReference>
<evidence type="ECO:0000256" key="1">
    <source>
        <dbReference type="ARBA" id="ARBA00022450"/>
    </source>
</evidence>
<dbReference type="Gene3D" id="1.10.1200.10">
    <property type="entry name" value="ACP-like"/>
    <property type="match status" value="2"/>
</dbReference>
<dbReference type="Pfam" id="PF02801">
    <property type="entry name" value="Ketoacyl-synt_C"/>
    <property type="match status" value="1"/>
</dbReference>
<dbReference type="InterPro" id="IPR020806">
    <property type="entry name" value="PKS_PP-bd"/>
</dbReference>
<dbReference type="Gene3D" id="3.40.47.10">
    <property type="match status" value="1"/>
</dbReference>
<keyword evidence="1" id="KW-0596">Phosphopantetheine</keyword>
<dbReference type="InterPro" id="IPR006162">
    <property type="entry name" value="Ppantetheine_attach_site"/>
</dbReference>
<dbReference type="SUPFAM" id="SSF53901">
    <property type="entry name" value="Thiolase-like"/>
    <property type="match status" value="1"/>
</dbReference>
<dbReference type="PANTHER" id="PTHR43775">
    <property type="entry name" value="FATTY ACID SYNTHASE"/>
    <property type="match status" value="1"/>
</dbReference>
<dbReference type="RefSeq" id="WP_060193514.1">
    <property type="nucleotide sequence ID" value="NZ_LPHD01000194.1"/>
</dbReference>
<dbReference type="InterPro" id="IPR020841">
    <property type="entry name" value="PKS_Beta-ketoAc_synthase_dom"/>
</dbReference>
<protein>
    <recommendedName>
        <fullName evidence="8">Polyketide synthase</fullName>
    </recommendedName>
</protein>
<dbReference type="Pfam" id="PF00550">
    <property type="entry name" value="PP-binding"/>
    <property type="match status" value="2"/>
</dbReference>
<feature type="domain" description="Ketosynthase family 3 (KS3)" evidence="5">
    <location>
        <begin position="640"/>
        <end position="1077"/>
    </location>
</feature>
<feature type="domain" description="Carrier" evidence="4">
    <location>
        <begin position="540"/>
        <end position="614"/>
    </location>
</feature>
<reference evidence="6 7" key="1">
    <citation type="submission" date="2015-11" db="EMBL/GenBank/DDBJ databases">
        <title>Expanding the genomic diversity of Burkholderia species for the development of highly accurate diagnostics.</title>
        <authorList>
            <person name="Sahl J."/>
            <person name="Keim P."/>
            <person name="Wagner D."/>
        </authorList>
    </citation>
    <scope>NUCLEOTIDE SEQUENCE [LARGE SCALE GENOMIC DNA]</scope>
    <source>
        <strain evidence="6 7">MSMB2087WGS</strain>
    </source>
</reference>
<dbReference type="SMART" id="SM00823">
    <property type="entry name" value="PKS_PP"/>
    <property type="match status" value="2"/>
</dbReference>
<name>A0A106PQW1_9BURK</name>
<organism evidence="6 7">
    <name type="scientific">Burkholderia ubonensis</name>
    <dbReference type="NCBI Taxonomy" id="101571"/>
    <lineage>
        <taxon>Bacteria</taxon>
        <taxon>Pseudomonadati</taxon>
        <taxon>Pseudomonadota</taxon>
        <taxon>Betaproteobacteria</taxon>
        <taxon>Burkholderiales</taxon>
        <taxon>Burkholderiaceae</taxon>
        <taxon>Burkholderia</taxon>
        <taxon>Burkholderia cepacia complex</taxon>
    </lineage>
</organism>
<dbReference type="SMART" id="SM00822">
    <property type="entry name" value="PKS_KR"/>
    <property type="match status" value="2"/>
</dbReference>
<dbReference type="Pfam" id="PF08659">
    <property type="entry name" value="KR"/>
    <property type="match status" value="2"/>
</dbReference>
<keyword evidence="3" id="KW-0808">Transferase</keyword>
<evidence type="ECO:0000259" key="4">
    <source>
        <dbReference type="PROSITE" id="PS50075"/>
    </source>
</evidence>
<evidence type="ECO:0000256" key="3">
    <source>
        <dbReference type="ARBA" id="ARBA00022679"/>
    </source>
</evidence>
<dbReference type="InterPro" id="IPR050091">
    <property type="entry name" value="PKS_NRPS_Biosynth_Enz"/>
</dbReference>
<comment type="caution">
    <text evidence="6">The sequence shown here is derived from an EMBL/GenBank/DDBJ whole genome shotgun (WGS) entry which is preliminary data.</text>
</comment>
<gene>
    <name evidence="6" type="ORF">WL29_05430</name>
</gene>
<dbReference type="InterPro" id="IPR057326">
    <property type="entry name" value="KR_dom"/>
</dbReference>
<dbReference type="Pfam" id="PF00109">
    <property type="entry name" value="ketoacyl-synt"/>
    <property type="match status" value="1"/>
</dbReference>
<dbReference type="SMART" id="SM01294">
    <property type="entry name" value="PKS_PP_betabranch"/>
    <property type="match status" value="2"/>
</dbReference>
<dbReference type="GO" id="GO:0031177">
    <property type="term" value="F:phosphopantetheine binding"/>
    <property type="evidence" value="ECO:0007669"/>
    <property type="project" value="InterPro"/>
</dbReference>
<evidence type="ECO:0008006" key="8">
    <source>
        <dbReference type="Google" id="ProtNLM"/>
    </source>
</evidence>
<evidence type="ECO:0000256" key="2">
    <source>
        <dbReference type="ARBA" id="ARBA00022553"/>
    </source>
</evidence>
<evidence type="ECO:0000259" key="5">
    <source>
        <dbReference type="PROSITE" id="PS52004"/>
    </source>
</evidence>
<dbReference type="SMART" id="SM00825">
    <property type="entry name" value="PKS_KS"/>
    <property type="match status" value="1"/>
</dbReference>
<sequence>MAHFLDRIEQLSKPQLQALVRALRDEILQLRPDEPADAAPASRLAYETRWQAAPLAAAGPATARAGAPRVLLLTERGAAWPPAGFASCTASELDPGAGWAPDALAAQLSTLSQLSGPFDAIVYAAAAHADAAAEPAAAALAARWGAALALAAAVADHAAPARLWLITRGAQRLPGDAAPADVALAPLAALGRTLSLERPAAWGGCIDVDDSPASLDRAFDEIARDAAGSDDEIAYRAGRRYLPVLERVADASPPHAAFAPAADATYLVTGGAGGIGTVLVDDLLARGAGRVVVFGRRDPAAPEAAAWLAERRRVAGDASRVALVAADPCDPAALGAALDGIRRDGLPLRGIFHAAGSNERIPLARLSHEDIARIVGAKAFGALHLDRLTRADALDFQVYFSSIAGRWGTAQMAPYAMANRFLDALAERREAEGRVTRSLAWGPWAEVGMMVRQRQQGFGALGLRGLAPGAALAALARVLGEPGATRQIVDVDWHRYAEQVAAAKHLRPFAALCAAAPAASAEAAAPVSAAVMADDFGTPDATLALLRELVAELTGAALPERGETRPMQELGLNSLLSIELSQKLRQRLGVPCRPTVVFDHPTLHALADALAQAWASANPRPAPGGAAQAGADAARADAGDGAIAIVGMACRLPGADSPDALWARLMHAAPAGDDALDVIDARPAARFDLARYLSDDDAPGKAYSLAGGFLDGLEQFDHARFRLSHREACFMDPQQRLALETTWRAFEDAGIDPAARLDGSAAGALDAAVFFGIGQNEYGPLCRSVADGEDAGLMSTGQSMNVVAGRIAHLFGLDGPAICHDTACSSSLVALDAAVRHLRGGRNRLAVVGGVNALVSPDTFVLLGKARALSRQGRCAAFDARADGYVRAEGCVVMVLKRLADARADGDAIHAVIRGSAINHDGRSSGLTAPNGRAQERVMRAALRDAGVDAREVALVEAHGTGTALGDPIEYHALRAVYADETPRATPLVLGALKSFVGHTEAASGLAGLLKLVLSLRARTAPAQLHYATLNPFIDASERIEIPRAARALAGADAGRLLGAVSAFGFNGTNAHVIVERGDDRPSRRLAGEPFARVRCWYTARPLAASSGLAQAFGAAPASAAPASYVTRWTPFAADAAAPAPVRQVLLLRATAAAGRGHDDGRGATAGDAPRDESTAALTAALTARGIRVVEAACESASGAGADAVFAAQAAAHGAFDRVVLRVDDGAAWPGDALDADWLERLGGCWAALARLPADAPHVLAIGAAPAPGEPDEPVMQPRWPAVLACADKERAGPSITWLERSPDADDATLAAHLDALLAIREPACRLTRDGLMVPRLARATPAPSAAFRARDAHAYLVSGGLGGVGARVLAWLLEQGARHVVSLNRRAPDAAEAALLDRLGRRHGARIDALATGVADPAALRDALQRTLGATPLAGVFHCAAVLDDRPFAREAWGPARDVLLPKGAGAWHLHRATLGQPLDHFVVFSSLSALLGQPGQAAYALANALAEAVVEHRRALGLPALAIQWGPWAGVGMAARGGDALAAQHRAIGLAARGADDYLRVLADWLAPSASAAPAACVGVFDLDWRRHAATYAPAPLWAGLVADGAGAGAGAGAGTAAAEPPSFAERLAEVPPDRRRHALRARLRELVAACVGCDAASIADTDGFAEIGVDSLHATVLHRQLEREFGASLPATVAFDHPTVAAVADCLARGALGALFAPAGTPAVVPAPASAPPAARAPAAADAPLTDHSAAELARILERELDGLESRGAL</sequence>
<keyword evidence="2" id="KW-0597">Phosphoprotein</keyword>
<dbReference type="PROSITE" id="PS52004">
    <property type="entry name" value="KS3_2"/>
    <property type="match status" value="1"/>
</dbReference>
<dbReference type="InterPro" id="IPR009081">
    <property type="entry name" value="PP-bd_ACP"/>
</dbReference>
<dbReference type="Gene3D" id="3.40.50.720">
    <property type="entry name" value="NAD(P)-binding Rossmann-like Domain"/>
    <property type="match status" value="2"/>
</dbReference>
<dbReference type="PROSITE" id="PS00012">
    <property type="entry name" value="PHOSPHOPANTETHEINE"/>
    <property type="match status" value="1"/>
</dbReference>
<dbReference type="GO" id="GO:0004312">
    <property type="term" value="F:fatty acid synthase activity"/>
    <property type="evidence" value="ECO:0007669"/>
    <property type="project" value="TreeGrafter"/>
</dbReference>
<dbReference type="Proteomes" id="UP000060630">
    <property type="component" value="Unassembled WGS sequence"/>
</dbReference>
<dbReference type="InterPro" id="IPR013968">
    <property type="entry name" value="PKS_KR"/>
</dbReference>
<dbReference type="InterPro" id="IPR036291">
    <property type="entry name" value="NAD(P)-bd_dom_sf"/>
</dbReference>
<evidence type="ECO:0000313" key="6">
    <source>
        <dbReference type="EMBL" id="KWA72655.1"/>
    </source>
</evidence>
<dbReference type="InterPro" id="IPR014031">
    <property type="entry name" value="Ketoacyl_synth_C"/>
</dbReference>
<dbReference type="CDD" id="cd00833">
    <property type="entry name" value="PKS"/>
    <property type="match status" value="1"/>
</dbReference>
<dbReference type="InterPro" id="IPR014030">
    <property type="entry name" value="Ketoacyl_synth_N"/>
</dbReference>
<dbReference type="GO" id="GO:0006633">
    <property type="term" value="P:fatty acid biosynthetic process"/>
    <property type="evidence" value="ECO:0007669"/>
    <property type="project" value="TreeGrafter"/>
</dbReference>
<dbReference type="PANTHER" id="PTHR43775:SF37">
    <property type="entry name" value="SI:DKEY-61P9.11"/>
    <property type="match status" value="1"/>
</dbReference>
<dbReference type="EMBL" id="LPHD01000194">
    <property type="protein sequence ID" value="KWA72655.1"/>
    <property type="molecule type" value="Genomic_DNA"/>
</dbReference>
<dbReference type="SUPFAM" id="SSF47336">
    <property type="entry name" value="ACP-like"/>
    <property type="match status" value="2"/>
</dbReference>
<dbReference type="PROSITE" id="PS50075">
    <property type="entry name" value="CARRIER"/>
    <property type="match status" value="2"/>
</dbReference>
<proteinExistence type="predicted"/>
<accession>A0A106PQW1</accession>